<reference evidence="1 2" key="1">
    <citation type="submission" date="2019-03" db="EMBL/GenBank/DDBJ databases">
        <title>Genomics of glacier-inhabiting Cryobacterium strains.</title>
        <authorList>
            <person name="Liu Q."/>
            <person name="Xin Y.-H."/>
        </authorList>
    </citation>
    <scope>NUCLEOTIDE SEQUENCE [LARGE SCALE GENOMIC DNA]</scope>
    <source>
        <strain evidence="1 2">HLT2-23</strain>
    </source>
</reference>
<dbReference type="OrthoDB" id="9805889at2"/>
<organism evidence="1 2">
    <name type="scientific">Cryobacterium glaciale</name>
    <dbReference type="NCBI Taxonomy" id="1259145"/>
    <lineage>
        <taxon>Bacteria</taxon>
        <taxon>Bacillati</taxon>
        <taxon>Actinomycetota</taxon>
        <taxon>Actinomycetes</taxon>
        <taxon>Micrococcales</taxon>
        <taxon>Microbacteriaceae</taxon>
        <taxon>Cryobacterium</taxon>
    </lineage>
</organism>
<dbReference type="InterPro" id="IPR036694">
    <property type="entry name" value="Dodecin-like_sf"/>
</dbReference>
<dbReference type="Pfam" id="PF07311">
    <property type="entry name" value="Dodecin"/>
    <property type="match status" value="1"/>
</dbReference>
<dbReference type="PANTHER" id="PTHR39324">
    <property type="entry name" value="CALCIUM DODECIN"/>
    <property type="match status" value="1"/>
</dbReference>
<comment type="caution">
    <text evidence="1">The sequence shown here is derived from an EMBL/GenBank/DDBJ whole genome shotgun (WGS) entry which is preliminary data.</text>
</comment>
<protein>
    <submittedName>
        <fullName evidence="1">Dodecin family protein</fullName>
    </submittedName>
</protein>
<name>A0A4V3I7V8_9MICO</name>
<dbReference type="InterPro" id="IPR009923">
    <property type="entry name" value="Dodecin"/>
</dbReference>
<evidence type="ECO:0000313" key="1">
    <source>
        <dbReference type="EMBL" id="TFB71249.1"/>
    </source>
</evidence>
<proteinExistence type="predicted"/>
<dbReference type="InterPro" id="IPR050049">
    <property type="entry name" value="Dodecin_bact"/>
</dbReference>
<dbReference type="Proteomes" id="UP000298173">
    <property type="component" value="Unassembled WGS sequence"/>
</dbReference>
<dbReference type="Gene3D" id="3.30.1660.10">
    <property type="entry name" value="Flavin-binding protein dodecin"/>
    <property type="match status" value="1"/>
</dbReference>
<dbReference type="AlphaFoldDB" id="A0A4V3I7V8"/>
<dbReference type="RefSeq" id="WP_134503766.1">
    <property type="nucleotide sequence ID" value="NZ_SOEY01000028.1"/>
</dbReference>
<dbReference type="PANTHER" id="PTHR39324:SF1">
    <property type="entry name" value="CALCIUM DODECIN"/>
    <property type="match status" value="1"/>
</dbReference>
<gene>
    <name evidence="1" type="ORF">E3O06_12860</name>
</gene>
<dbReference type="InterPro" id="IPR025543">
    <property type="entry name" value="Dodecin-like"/>
</dbReference>
<dbReference type="SUPFAM" id="SSF89807">
    <property type="entry name" value="Dodecin-like"/>
    <property type="match status" value="1"/>
</dbReference>
<evidence type="ECO:0000313" key="2">
    <source>
        <dbReference type="Proteomes" id="UP000298173"/>
    </source>
</evidence>
<accession>A0A4V3I7V8</accession>
<sequence>MTDNSYRVVEVVGTWKVGSDEAIANPVRRASETVENLDWFVVVQIKGHIEDGAVDHCQVDLKLGFRLKSVS</sequence>
<dbReference type="EMBL" id="SOEY01000028">
    <property type="protein sequence ID" value="TFB71249.1"/>
    <property type="molecule type" value="Genomic_DNA"/>
</dbReference>
<dbReference type="NCBIfam" id="NF043052">
    <property type="entry name" value="DodecBact"/>
    <property type="match status" value="1"/>
</dbReference>
<keyword evidence="2" id="KW-1185">Reference proteome</keyword>